<dbReference type="PANTHER" id="PTHR11096">
    <property type="entry name" value="RNA 3' TERMINAL PHOSPHATE CYCLASE"/>
    <property type="match status" value="1"/>
</dbReference>
<feature type="binding site" evidence="5">
    <location>
        <position position="98"/>
    </location>
    <ligand>
        <name>ATP</name>
        <dbReference type="ChEBI" id="CHEBI:30616"/>
    </ligand>
</feature>
<comment type="catalytic activity">
    <reaction evidence="5">
        <text>a 3'-end 3'-phospho-ribonucleotide-RNA + ATP = a 3'-end 2',3'-cyclophospho-ribonucleotide-RNA + AMP + diphosphate</text>
        <dbReference type="Rhea" id="RHEA:23976"/>
        <dbReference type="Rhea" id="RHEA-COMP:10463"/>
        <dbReference type="Rhea" id="RHEA-COMP:10464"/>
        <dbReference type="ChEBI" id="CHEBI:30616"/>
        <dbReference type="ChEBI" id="CHEBI:33019"/>
        <dbReference type="ChEBI" id="CHEBI:83062"/>
        <dbReference type="ChEBI" id="CHEBI:83064"/>
        <dbReference type="ChEBI" id="CHEBI:456215"/>
        <dbReference type="EC" id="6.5.1.4"/>
    </reaction>
</comment>
<evidence type="ECO:0000256" key="3">
    <source>
        <dbReference type="ARBA" id="ARBA00022598"/>
    </source>
</evidence>
<evidence type="ECO:0000313" key="10">
    <source>
        <dbReference type="Proteomes" id="UP000319894"/>
    </source>
</evidence>
<dbReference type="EMBL" id="QMDX01000002">
    <property type="protein sequence ID" value="TSD15312.1"/>
    <property type="molecule type" value="Genomic_DNA"/>
</dbReference>
<name>A0A554ND50_9EURY</name>
<dbReference type="PIRSF" id="PIRSF005378">
    <property type="entry name" value="RNA3'_term_phos_cycl_euk"/>
    <property type="match status" value="1"/>
</dbReference>
<dbReference type="InterPro" id="IPR013792">
    <property type="entry name" value="RNA3'P_cycl/enolpyr_Trfase_a/b"/>
</dbReference>
<proteinExistence type="inferred from homology"/>
<feature type="active site" description="Tele-AMP-histidine intermediate" evidence="5">
    <location>
        <position position="319"/>
    </location>
</feature>
<dbReference type="AlphaFoldDB" id="A0A554ND50"/>
<organism evidence="9 10">
    <name type="scientific">Haloglomus irregulare</name>
    <dbReference type="NCBI Taxonomy" id="2234134"/>
    <lineage>
        <taxon>Archaea</taxon>
        <taxon>Methanobacteriati</taxon>
        <taxon>Methanobacteriota</taxon>
        <taxon>Stenosarchaea group</taxon>
        <taxon>Halobacteria</taxon>
        <taxon>Halobacteriales</taxon>
        <taxon>Natronomonadaceae</taxon>
        <taxon>Haloglomus</taxon>
    </lineage>
</organism>
<keyword evidence="5" id="KW-0067">ATP-binding</keyword>
<dbReference type="PANTHER" id="PTHR11096:SF0">
    <property type="entry name" value="RNA 3'-TERMINAL PHOSPHATE CYCLASE"/>
    <property type="match status" value="1"/>
</dbReference>
<dbReference type="GO" id="GO:0006396">
    <property type="term" value="P:RNA processing"/>
    <property type="evidence" value="ECO:0007669"/>
    <property type="project" value="UniProtKB-UniRule"/>
</dbReference>
<dbReference type="NCBIfam" id="TIGR03399">
    <property type="entry name" value="RNA_3prim_cycl"/>
    <property type="match status" value="1"/>
</dbReference>
<dbReference type="HAMAP" id="MF_00200">
    <property type="entry name" value="RTC"/>
    <property type="match status" value="1"/>
</dbReference>
<comment type="function">
    <text evidence="5">Catalyzes the conversion of 3'-phosphate to a 2',3'-cyclic phosphodiester at the end of RNA. The mechanism of action of the enzyme occurs in 3 steps: (A) adenylation of the enzyme by ATP; (B) transfer of adenylate to an RNA-N3'P to produce RNA-N3'PP5'A; (C) and attack of the adjacent 2'-hydroxyl on the 3'-phosphorus in the diester linkage to produce the cyclic end product. The biological role of this enzyme is unknown but it is likely to function in some aspects of cellular RNA processing.</text>
</comment>
<dbReference type="Gene3D" id="3.65.10.20">
    <property type="entry name" value="RNA 3'-terminal phosphate cyclase domain"/>
    <property type="match status" value="1"/>
</dbReference>
<dbReference type="RefSeq" id="WP_144261151.1">
    <property type="nucleotide sequence ID" value="NZ_QMDX01000002.1"/>
</dbReference>
<evidence type="ECO:0000256" key="4">
    <source>
        <dbReference type="ARBA" id="ARBA00022741"/>
    </source>
</evidence>
<keyword evidence="3 5" id="KW-0436">Ligase</keyword>
<dbReference type="InterPro" id="IPR013791">
    <property type="entry name" value="RNA3'-term_phos_cycl_insert"/>
</dbReference>
<dbReference type="Pfam" id="PF01137">
    <property type="entry name" value="RTC"/>
    <property type="match status" value="1"/>
</dbReference>
<gene>
    <name evidence="5 9" type="primary">rtcA</name>
    <name evidence="9" type="ORF">DP107_05540</name>
</gene>
<dbReference type="Proteomes" id="UP000319894">
    <property type="component" value="Unassembled WGS sequence"/>
</dbReference>
<dbReference type="FunCoup" id="A0A554ND50">
    <property type="interactions" value="145"/>
</dbReference>
<comment type="similarity">
    <text evidence="1 5">Belongs to the RNA 3'-terminal cyclase family. Type 1 subfamily.</text>
</comment>
<dbReference type="InterPro" id="IPR037136">
    <property type="entry name" value="RNA3'_phos_cyclase_dom_sf"/>
</dbReference>
<feature type="domain" description="RNA 3'-terminal phosphate cyclase insert" evidence="8">
    <location>
        <begin position="181"/>
        <end position="274"/>
    </location>
</feature>
<evidence type="ECO:0000313" key="9">
    <source>
        <dbReference type="EMBL" id="TSD15312.1"/>
    </source>
</evidence>
<keyword evidence="5" id="KW-0963">Cytoplasm</keyword>
<reference evidence="9 10" key="1">
    <citation type="submission" date="2018-06" db="EMBL/GenBank/DDBJ databases">
        <title>Natronomonas sp. F16-60 a new haloarchaeon isolated from a solar saltern of Isla Cristina, Huelva, Spain.</title>
        <authorList>
            <person name="Duran-Viseras A."/>
            <person name="Sanchez-Porro C."/>
            <person name="Ventosa A."/>
        </authorList>
    </citation>
    <scope>NUCLEOTIDE SEQUENCE [LARGE SCALE GENOMIC DNA]</scope>
    <source>
        <strain evidence="9 10">F16-60</strain>
    </source>
</reference>
<dbReference type="SUPFAM" id="SSF52913">
    <property type="entry name" value="RNA 3'-terminal phosphate cyclase, RPTC, insert domain"/>
    <property type="match status" value="1"/>
</dbReference>
<comment type="caution">
    <text evidence="9">The sequence shown here is derived from an EMBL/GenBank/DDBJ whole genome shotgun (WGS) entry which is preliminary data.</text>
</comment>
<sequence length="354" mass="36920">MLELDGGAGGGQLLRTALSLSAVTGDPFEMTGIRGDRPEPGLKPQHLAAVEAVADACGATVEDADHGSERLRFEPGTVTPGEYDVDIDTAGSVLLVFDAVLPLAAALDAGERLVLRATGGTDVRWAPTVDHYRRVKLPLVRRVGLDGRVAVSRRGFYPAGGGEATLRLRGTDGLDRFEATAPGTLERVAVSAVASTGLADAEVAERGARAARRALREVADRPVETDATYVESDCHGGVLTVRAAYANAAAGFDALGERGTPMEEVAAEAVDAFAAFRETRRSAAGTGRVPAVDVHTADQLATPLALAGGSVTTTRATDHLRTNAAILSRFGGDLWLDECGSGATVRCERPLRDR</sequence>
<accession>A0A554ND50</accession>
<feature type="domain" description="RNA 3'-terminal phosphate cyclase" evidence="7">
    <location>
        <begin position="7"/>
        <end position="331"/>
    </location>
</feature>
<dbReference type="InterPro" id="IPR000228">
    <property type="entry name" value="RNA3'_term_phos_cyc"/>
</dbReference>
<feature type="binding site" evidence="5">
    <location>
        <begin position="295"/>
        <end position="299"/>
    </location>
    <ligand>
        <name>ATP</name>
        <dbReference type="ChEBI" id="CHEBI:30616"/>
    </ligand>
</feature>
<dbReference type="GO" id="GO:0005737">
    <property type="term" value="C:cytoplasm"/>
    <property type="evidence" value="ECO:0007669"/>
    <property type="project" value="UniProtKB-SubCell"/>
</dbReference>
<dbReference type="Gene3D" id="3.30.360.20">
    <property type="entry name" value="RNA 3'-terminal phosphate cyclase, insert domain"/>
    <property type="match status" value="1"/>
</dbReference>
<keyword evidence="10" id="KW-1185">Reference proteome</keyword>
<dbReference type="OrthoDB" id="7994at2157"/>
<dbReference type="InterPro" id="IPR023797">
    <property type="entry name" value="RNA3'_phos_cyclase_dom"/>
</dbReference>
<keyword evidence="4 5" id="KW-0547">Nucleotide-binding</keyword>
<evidence type="ECO:0000259" key="8">
    <source>
        <dbReference type="Pfam" id="PF05189"/>
    </source>
</evidence>
<comment type="subcellular location">
    <subcellularLocation>
        <location evidence="5">Cytoplasm</location>
    </subcellularLocation>
</comment>
<dbReference type="SUPFAM" id="SSF55205">
    <property type="entry name" value="EPT/RTPC-like"/>
    <property type="match status" value="1"/>
</dbReference>
<dbReference type="GO" id="GO:0003963">
    <property type="term" value="F:RNA-3'-phosphate cyclase activity"/>
    <property type="evidence" value="ECO:0007669"/>
    <property type="project" value="UniProtKB-UniRule"/>
</dbReference>
<evidence type="ECO:0000259" key="7">
    <source>
        <dbReference type="Pfam" id="PF01137"/>
    </source>
</evidence>
<dbReference type="InParanoid" id="A0A554ND50"/>
<dbReference type="InterPro" id="IPR017770">
    <property type="entry name" value="RNA3'_term_phos_cyc_type_1"/>
</dbReference>
<evidence type="ECO:0000256" key="5">
    <source>
        <dbReference type="HAMAP-Rule" id="MF_00200"/>
    </source>
</evidence>
<dbReference type="EC" id="6.5.1.4" evidence="5 6"/>
<dbReference type="Pfam" id="PF05189">
    <property type="entry name" value="RTC_insert"/>
    <property type="match status" value="1"/>
</dbReference>
<dbReference type="InterPro" id="IPR036553">
    <property type="entry name" value="RPTC_insert"/>
</dbReference>
<evidence type="ECO:0000256" key="1">
    <source>
        <dbReference type="ARBA" id="ARBA00009206"/>
    </source>
</evidence>
<evidence type="ECO:0000256" key="2">
    <source>
        <dbReference type="ARBA" id="ARBA00021428"/>
    </source>
</evidence>
<protein>
    <recommendedName>
        <fullName evidence="2 5">RNA 3'-terminal phosphate cyclase</fullName>
        <shortName evidence="5">RNA cyclase</shortName>
        <shortName evidence="5">RNA-3'-phosphate cyclase</shortName>
        <ecNumber evidence="5 6">6.5.1.4</ecNumber>
    </recommendedName>
</protein>
<dbReference type="GO" id="GO:0005524">
    <property type="term" value="F:ATP binding"/>
    <property type="evidence" value="ECO:0007669"/>
    <property type="project" value="UniProtKB-KW"/>
</dbReference>
<evidence type="ECO:0000256" key="6">
    <source>
        <dbReference type="NCBIfam" id="TIGR03399"/>
    </source>
</evidence>